<feature type="transmembrane region" description="Helical" evidence="1">
    <location>
        <begin position="15"/>
        <end position="31"/>
    </location>
</feature>
<name>A0A9D4UW78_ADICA</name>
<proteinExistence type="predicted"/>
<dbReference type="PANTHER" id="PTHR23516:SF2">
    <property type="entry name" value="MOLYBDATE-ANION TRANSPORTER"/>
    <property type="match status" value="1"/>
</dbReference>
<reference evidence="2" key="1">
    <citation type="submission" date="2021-01" db="EMBL/GenBank/DDBJ databases">
        <title>Adiantum capillus-veneris genome.</title>
        <authorList>
            <person name="Fang Y."/>
            <person name="Liao Q."/>
        </authorList>
    </citation>
    <scope>NUCLEOTIDE SEQUENCE</scope>
    <source>
        <strain evidence="2">H3</strain>
        <tissue evidence="2">Leaf</tissue>
    </source>
</reference>
<feature type="transmembrane region" description="Helical" evidence="1">
    <location>
        <begin position="302"/>
        <end position="326"/>
    </location>
</feature>
<keyword evidence="1" id="KW-0812">Transmembrane</keyword>
<dbReference type="GO" id="GO:0015098">
    <property type="term" value="F:molybdate ion transmembrane transporter activity"/>
    <property type="evidence" value="ECO:0007669"/>
    <property type="project" value="InterPro"/>
</dbReference>
<feature type="transmembrane region" description="Helical" evidence="1">
    <location>
        <begin position="188"/>
        <end position="211"/>
    </location>
</feature>
<evidence type="ECO:0000256" key="1">
    <source>
        <dbReference type="SAM" id="Phobius"/>
    </source>
</evidence>
<dbReference type="Gene3D" id="1.20.1250.20">
    <property type="entry name" value="MFS general substrate transporter like domains"/>
    <property type="match status" value="1"/>
</dbReference>
<evidence type="ECO:0000313" key="2">
    <source>
        <dbReference type="EMBL" id="KAI5075081.1"/>
    </source>
</evidence>
<feature type="transmembrane region" description="Helical" evidence="1">
    <location>
        <begin position="266"/>
        <end position="287"/>
    </location>
</feature>
<feature type="transmembrane region" description="Helical" evidence="1">
    <location>
        <begin position="217"/>
        <end position="239"/>
    </location>
</feature>
<dbReference type="GO" id="GO:0016020">
    <property type="term" value="C:membrane"/>
    <property type="evidence" value="ECO:0007669"/>
    <property type="project" value="InterPro"/>
</dbReference>
<dbReference type="AlphaFoldDB" id="A0A9D4UW78"/>
<organism evidence="2 3">
    <name type="scientific">Adiantum capillus-veneris</name>
    <name type="common">Maidenhair fern</name>
    <dbReference type="NCBI Taxonomy" id="13818"/>
    <lineage>
        <taxon>Eukaryota</taxon>
        <taxon>Viridiplantae</taxon>
        <taxon>Streptophyta</taxon>
        <taxon>Embryophyta</taxon>
        <taxon>Tracheophyta</taxon>
        <taxon>Polypodiopsida</taxon>
        <taxon>Polypodiidae</taxon>
        <taxon>Polypodiales</taxon>
        <taxon>Pteridineae</taxon>
        <taxon>Pteridaceae</taxon>
        <taxon>Vittarioideae</taxon>
        <taxon>Adiantum</taxon>
    </lineage>
</organism>
<evidence type="ECO:0000313" key="3">
    <source>
        <dbReference type="Proteomes" id="UP000886520"/>
    </source>
</evidence>
<keyword evidence="1" id="KW-1133">Transmembrane helix</keyword>
<protein>
    <submittedName>
        <fullName evidence="2">Uncharacterized protein</fullName>
    </submittedName>
</protein>
<sequence length="456" mass="50313">MALEDDDELWRSPGWLYPAILIASAAVLSYRSRLLSTKDHKDIKPFLPASCPPASFLSSQRKFLGVFFLALAAQDLQIIYGESFLAHKGFKRDRIALFFIFSHLTSLLLGPLIGIVADHIGRKKACVFYCLLQLIGSLTKQSANNLILWSASISHGLATSLLSSTFESWLVAEHEKSGFRQEWISDTFWLLSFGASVVAIGAGGLANYLVGQLSLGVAAPSLAAAVVASFAAFSIFLFWEENPLPSHAKFMGGLKNDIILCFEKKMLLLGCVHACLDFANTAFWFLWTPTLVADGRGLHSGLLFPCLMACEMLGSAVSAMILCGPWNVRAEDVLRWIYPCAAISLTVPAYDYQEIGVLICAFCIFHVCYGISWPLLARLRSIYVPTEHRAAIMTMFQAPAHAVVVFILINGSIYQQLENSRIFGMSVAGLCLGGYCLHLIYRSRQQLLEKFSTQRP</sequence>
<gene>
    <name evidence="2" type="ORF">GOP47_0009157</name>
</gene>
<comment type="caution">
    <text evidence="2">The sequence shown here is derived from an EMBL/GenBank/DDBJ whole genome shotgun (WGS) entry which is preliminary data.</text>
</comment>
<accession>A0A9D4UW78</accession>
<dbReference type="Proteomes" id="UP000886520">
    <property type="component" value="Chromosome 9"/>
</dbReference>
<dbReference type="PANTHER" id="PTHR23516">
    <property type="entry name" value="SAM (S-ADENOSYL METHIONINE) TRANSPORTER"/>
    <property type="match status" value="1"/>
</dbReference>
<keyword evidence="1" id="KW-0472">Membrane</keyword>
<dbReference type="InterPro" id="IPR008509">
    <property type="entry name" value="MOT2/MFSD5"/>
</dbReference>
<dbReference type="OrthoDB" id="263957at2759"/>
<feature type="transmembrane region" description="Helical" evidence="1">
    <location>
        <begin position="95"/>
        <end position="117"/>
    </location>
</feature>
<feature type="transmembrane region" description="Helical" evidence="1">
    <location>
        <begin position="356"/>
        <end position="377"/>
    </location>
</feature>
<dbReference type="Pfam" id="PF05631">
    <property type="entry name" value="MFS_5"/>
    <property type="match status" value="1"/>
</dbReference>
<feature type="transmembrane region" description="Helical" evidence="1">
    <location>
        <begin position="421"/>
        <end position="441"/>
    </location>
</feature>
<feature type="transmembrane region" description="Helical" evidence="1">
    <location>
        <begin position="389"/>
        <end position="409"/>
    </location>
</feature>
<dbReference type="InterPro" id="IPR036259">
    <property type="entry name" value="MFS_trans_sf"/>
</dbReference>
<keyword evidence="3" id="KW-1185">Reference proteome</keyword>
<dbReference type="EMBL" id="JABFUD020000009">
    <property type="protein sequence ID" value="KAI5075081.1"/>
    <property type="molecule type" value="Genomic_DNA"/>
</dbReference>
<dbReference type="SUPFAM" id="SSF103473">
    <property type="entry name" value="MFS general substrate transporter"/>
    <property type="match status" value="1"/>
</dbReference>